<evidence type="ECO:0000259" key="2">
    <source>
        <dbReference type="Pfam" id="PF06580"/>
    </source>
</evidence>
<dbReference type="Pfam" id="PF06580">
    <property type="entry name" value="His_kinase"/>
    <property type="match status" value="1"/>
</dbReference>
<keyword evidence="3" id="KW-0418">Kinase</keyword>
<protein>
    <submittedName>
        <fullName evidence="3">Histidine kinase</fullName>
    </submittedName>
</protein>
<feature type="transmembrane region" description="Helical" evidence="1">
    <location>
        <begin position="138"/>
        <end position="159"/>
    </location>
</feature>
<dbReference type="PANTHER" id="PTHR34220:SF7">
    <property type="entry name" value="SENSOR HISTIDINE KINASE YPDA"/>
    <property type="match status" value="1"/>
</dbReference>
<feature type="transmembrane region" description="Helical" evidence="1">
    <location>
        <begin position="165"/>
        <end position="183"/>
    </location>
</feature>
<evidence type="ECO:0000313" key="4">
    <source>
        <dbReference type="Proteomes" id="UP000219193"/>
    </source>
</evidence>
<evidence type="ECO:0000256" key="1">
    <source>
        <dbReference type="SAM" id="Phobius"/>
    </source>
</evidence>
<keyword evidence="4" id="KW-1185">Reference proteome</keyword>
<feature type="transmembrane region" description="Helical" evidence="1">
    <location>
        <begin position="107"/>
        <end position="126"/>
    </location>
</feature>
<dbReference type="AlphaFoldDB" id="A0A285X3H9"/>
<dbReference type="GO" id="GO:0016020">
    <property type="term" value="C:membrane"/>
    <property type="evidence" value="ECO:0007669"/>
    <property type="project" value="InterPro"/>
</dbReference>
<sequence length="469" mass="54194">MNILNAFDLKREYSLTEKVEFGLATLLFFLGFTVIIAEGPIPYAALWGVDYLYFILVLCFFYLSFLLLNFVVVPTIGKREALLRNMVAIVAIFGISFALSPHLDDNVLITVLVVYFFIKFSVIFLWRRFRAFREEKGSFSTGILLAVIFYLLLMFSMFLGEAHPGAIAVPGILVPYSIGFYVFSFHKLLPVAVQKKHPVWDYVWKTFLVLLFSGIPLGFLIYLLTGDEDLPLIVAMLNFPVQFFITAPISWLVYKRHTKGKEEVDKLQKELGQSTAKFDFLRSQINPHFLFNALNTLYGTAIQENADRTGEGIQKLGDMMRFMLHENMQEKISLEREIEYLENYISLQRLRTDPSPTVTIQAQIQQQFEYAQVSPMLLIPFVENAFKHGISFREASHIKIALEKKENTLYFDVYNSKHPRVENDPEKDKSGIGLTNVKQRLQLLYPKKHELLIRENSKEFFVHLTLQLS</sequence>
<keyword evidence="1" id="KW-0812">Transmembrane</keyword>
<feature type="transmembrane region" description="Helical" evidence="1">
    <location>
        <begin position="51"/>
        <end position="70"/>
    </location>
</feature>
<dbReference type="RefSeq" id="WP_097055598.1">
    <property type="nucleotide sequence ID" value="NZ_OCMF01000001.1"/>
</dbReference>
<dbReference type="EMBL" id="OCMF01000001">
    <property type="protein sequence ID" value="SOC79897.1"/>
    <property type="molecule type" value="Genomic_DNA"/>
</dbReference>
<reference evidence="4" key="1">
    <citation type="submission" date="2017-09" db="EMBL/GenBank/DDBJ databases">
        <authorList>
            <person name="Varghese N."/>
            <person name="Submissions S."/>
        </authorList>
    </citation>
    <scope>NUCLEOTIDE SEQUENCE [LARGE SCALE GENOMIC DNA]</scope>
    <source>
        <strain evidence="4">CGMCC 1.12641</strain>
    </source>
</reference>
<dbReference type="GO" id="GO:0000155">
    <property type="term" value="F:phosphorelay sensor kinase activity"/>
    <property type="evidence" value="ECO:0007669"/>
    <property type="project" value="InterPro"/>
</dbReference>
<organism evidence="3 4">
    <name type="scientific">Salinimicrobium sediminis</name>
    <dbReference type="NCBI Taxonomy" id="1343891"/>
    <lineage>
        <taxon>Bacteria</taxon>
        <taxon>Pseudomonadati</taxon>
        <taxon>Bacteroidota</taxon>
        <taxon>Flavobacteriia</taxon>
        <taxon>Flavobacteriales</taxon>
        <taxon>Flavobacteriaceae</taxon>
        <taxon>Salinimicrobium</taxon>
    </lineage>
</organism>
<proteinExistence type="predicted"/>
<dbReference type="Proteomes" id="UP000219193">
    <property type="component" value="Unassembled WGS sequence"/>
</dbReference>
<dbReference type="Gene3D" id="3.30.565.10">
    <property type="entry name" value="Histidine kinase-like ATPase, C-terminal domain"/>
    <property type="match status" value="1"/>
</dbReference>
<feature type="transmembrane region" description="Helical" evidence="1">
    <location>
        <begin position="230"/>
        <end position="254"/>
    </location>
</feature>
<evidence type="ECO:0000313" key="3">
    <source>
        <dbReference type="EMBL" id="SOC79897.1"/>
    </source>
</evidence>
<dbReference type="InterPro" id="IPR036890">
    <property type="entry name" value="HATPase_C_sf"/>
</dbReference>
<feature type="transmembrane region" description="Helical" evidence="1">
    <location>
        <begin position="203"/>
        <end position="224"/>
    </location>
</feature>
<accession>A0A285X3H9</accession>
<feature type="transmembrane region" description="Helical" evidence="1">
    <location>
        <begin position="21"/>
        <end position="45"/>
    </location>
</feature>
<dbReference type="PANTHER" id="PTHR34220">
    <property type="entry name" value="SENSOR HISTIDINE KINASE YPDA"/>
    <property type="match status" value="1"/>
</dbReference>
<dbReference type="OrthoDB" id="9809908at2"/>
<gene>
    <name evidence="3" type="ORF">SAMN06296241_1437</name>
</gene>
<dbReference type="SUPFAM" id="SSF55874">
    <property type="entry name" value="ATPase domain of HSP90 chaperone/DNA topoisomerase II/histidine kinase"/>
    <property type="match status" value="1"/>
</dbReference>
<keyword evidence="1" id="KW-0472">Membrane</keyword>
<dbReference type="InterPro" id="IPR010559">
    <property type="entry name" value="Sig_transdc_His_kin_internal"/>
</dbReference>
<name>A0A285X3H9_9FLAO</name>
<feature type="transmembrane region" description="Helical" evidence="1">
    <location>
        <begin position="82"/>
        <end position="101"/>
    </location>
</feature>
<dbReference type="InterPro" id="IPR050640">
    <property type="entry name" value="Bact_2-comp_sensor_kinase"/>
</dbReference>
<keyword evidence="3" id="KW-0808">Transferase</keyword>
<keyword evidence="1" id="KW-1133">Transmembrane helix</keyword>
<feature type="domain" description="Signal transduction histidine kinase internal region" evidence="2">
    <location>
        <begin position="276"/>
        <end position="353"/>
    </location>
</feature>